<sequence length="239" mass="27103">MHYAKKEVIIPERLRLVLYAVIRSGREYAAKRKYRVPLMYQYHGTEYLGAAHGLAGILQMLMSFHKLLTPDELQDVRYSVEFLLSLKTLPGHITSSMDIVGHNEGENQLVHWCHGAPGVIQTFITAYLVFGDQKYLQASRDCAEFIWERGILTKGPGICHGVAGNGYAFLLMYRVTGEQLYLDRAKAFAAVMMDPNFKKSAKTPDFPYSLYEGWAGSLCFLTDLVNPENAQFPLFHIPF</sequence>
<organism evidence="3 4">
    <name type="scientific">Acrobeloides nanus</name>
    <dbReference type="NCBI Taxonomy" id="290746"/>
    <lineage>
        <taxon>Eukaryota</taxon>
        <taxon>Metazoa</taxon>
        <taxon>Ecdysozoa</taxon>
        <taxon>Nematoda</taxon>
        <taxon>Chromadorea</taxon>
        <taxon>Rhabditida</taxon>
        <taxon>Tylenchina</taxon>
        <taxon>Cephalobomorpha</taxon>
        <taxon>Cephaloboidea</taxon>
        <taxon>Cephalobidae</taxon>
        <taxon>Acrobeloides</taxon>
    </lineage>
</organism>
<evidence type="ECO:0000313" key="3">
    <source>
        <dbReference type="Proteomes" id="UP000887540"/>
    </source>
</evidence>
<dbReference type="GO" id="GO:0031179">
    <property type="term" value="P:peptide modification"/>
    <property type="evidence" value="ECO:0007669"/>
    <property type="project" value="InterPro"/>
</dbReference>
<feature type="binding site" evidence="2">
    <location>
        <position position="159"/>
    </location>
    <ligand>
        <name>Zn(2+)</name>
        <dbReference type="ChEBI" id="CHEBI:29105"/>
    </ligand>
</feature>
<dbReference type="SUPFAM" id="SSF158745">
    <property type="entry name" value="LanC-like"/>
    <property type="match status" value="1"/>
</dbReference>
<reference evidence="4" key="1">
    <citation type="submission" date="2022-11" db="UniProtKB">
        <authorList>
            <consortium name="WormBaseParasite"/>
        </authorList>
    </citation>
    <scope>IDENTIFICATION</scope>
</reference>
<dbReference type="GO" id="GO:0005975">
    <property type="term" value="P:carbohydrate metabolic process"/>
    <property type="evidence" value="ECO:0007669"/>
    <property type="project" value="InterPro"/>
</dbReference>
<dbReference type="Proteomes" id="UP000887540">
    <property type="component" value="Unplaced"/>
</dbReference>
<dbReference type="PANTHER" id="PTHR12736">
    <property type="entry name" value="LANC-LIKE PROTEIN"/>
    <property type="match status" value="1"/>
</dbReference>
<evidence type="ECO:0000256" key="1">
    <source>
        <dbReference type="ARBA" id="ARBA00007179"/>
    </source>
</evidence>
<dbReference type="SMART" id="SM01260">
    <property type="entry name" value="LANC_like"/>
    <property type="match status" value="1"/>
</dbReference>
<evidence type="ECO:0000313" key="4">
    <source>
        <dbReference type="WBParaSite" id="ACRNAN_Path_1457.g5709.t1"/>
    </source>
</evidence>
<dbReference type="Pfam" id="PF05147">
    <property type="entry name" value="LANC_like"/>
    <property type="match status" value="1"/>
</dbReference>
<dbReference type="InterPro" id="IPR012341">
    <property type="entry name" value="6hp_glycosidase-like_sf"/>
</dbReference>
<feature type="binding site" evidence="2">
    <location>
        <position position="113"/>
    </location>
    <ligand>
        <name>Zn(2+)</name>
        <dbReference type="ChEBI" id="CHEBI:29105"/>
    </ligand>
</feature>
<comment type="similarity">
    <text evidence="1">Belongs to the LanC-like protein family.</text>
</comment>
<name>A0A914C0U1_9BILA</name>
<keyword evidence="3" id="KW-1185">Reference proteome</keyword>
<keyword evidence="2" id="KW-0862">Zinc</keyword>
<protein>
    <submittedName>
        <fullName evidence="4">LanC-like protein</fullName>
    </submittedName>
</protein>
<accession>A0A914C0U1</accession>
<keyword evidence="2" id="KW-0479">Metal-binding</keyword>
<dbReference type="WBParaSite" id="ACRNAN_Path_1457.g5709.t1">
    <property type="protein sequence ID" value="ACRNAN_Path_1457.g5709.t1"/>
    <property type="gene ID" value="ACRNAN_Path_1457.g5709"/>
</dbReference>
<dbReference type="GO" id="GO:0046872">
    <property type="term" value="F:metal ion binding"/>
    <property type="evidence" value="ECO:0007669"/>
    <property type="project" value="UniProtKB-KW"/>
</dbReference>
<dbReference type="CDD" id="cd04794">
    <property type="entry name" value="euk_LANCL"/>
    <property type="match status" value="1"/>
</dbReference>
<dbReference type="AlphaFoldDB" id="A0A914C0U1"/>
<dbReference type="Gene3D" id="1.50.10.10">
    <property type="match status" value="1"/>
</dbReference>
<dbReference type="PANTHER" id="PTHR12736:SF7">
    <property type="entry name" value="LANC-LIKE PROTEIN 3"/>
    <property type="match status" value="1"/>
</dbReference>
<dbReference type="PRINTS" id="PR01951">
    <property type="entry name" value="LANCEUKARYTE"/>
</dbReference>
<feature type="binding site" evidence="2">
    <location>
        <position position="160"/>
    </location>
    <ligand>
        <name>Zn(2+)</name>
        <dbReference type="ChEBI" id="CHEBI:29105"/>
    </ligand>
</feature>
<dbReference type="PRINTS" id="PR01950">
    <property type="entry name" value="LANCSUPER"/>
</dbReference>
<evidence type="ECO:0000256" key="2">
    <source>
        <dbReference type="PIRSR" id="PIRSR607822-1"/>
    </source>
</evidence>
<proteinExistence type="inferred from homology"/>
<dbReference type="GO" id="GO:0005886">
    <property type="term" value="C:plasma membrane"/>
    <property type="evidence" value="ECO:0007669"/>
    <property type="project" value="TreeGrafter"/>
</dbReference>
<dbReference type="InterPro" id="IPR020464">
    <property type="entry name" value="LanC-like_prot_euk"/>
</dbReference>
<dbReference type="InterPro" id="IPR007822">
    <property type="entry name" value="LANC-like"/>
</dbReference>